<comment type="caution">
    <text evidence="2">The sequence shown here is derived from an EMBL/GenBank/DDBJ whole genome shotgun (WGS) entry which is preliminary data.</text>
</comment>
<reference evidence="2" key="2">
    <citation type="journal article" date="2021" name="PeerJ">
        <title>Extensive microbial diversity within the chicken gut microbiome revealed by metagenomics and culture.</title>
        <authorList>
            <person name="Gilroy R."/>
            <person name="Ravi A."/>
            <person name="Getino M."/>
            <person name="Pursley I."/>
            <person name="Horton D.L."/>
            <person name="Alikhan N.F."/>
            <person name="Baker D."/>
            <person name="Gharbi K."/>
            <person name="Hall N."/>
            <person name="Watson M."/>
            <person name="Adriaenssens E.M."/>
            <person name="Foster-Nyarko E."/>
            <person name="Jarju S."/>
            <person name="Secka A."/>
            <person name="Antonio M."/>
            <person name="Oren A."/>
            <person name="Chaudhuri R.R."/>
            <person name="La Ragione R."/>
            <person name="Hildebrand F."/>
            <person name="Pallen M.J."/>
        </authorList>
    </citation>
    <scope>NUCLEOTIDE SEQUENCE</scope>
    <source>
        <strain evidence="2">B1-16210</strain>
    </source>
</reference>
<dbReference type="SMART" id="SM00507">
    <property type="entry name" value="HNHc"/>
    <property type="match status" value="1"/>
</dbReference>
<reference evidence="2" key="1">
    <citation type="submission" date="2020-10" db="EMBL/GenBank/DDBJ databases">
        <authorList>
            <person name="Gilroy R."/>
        </authorList>
    </citation>
    <scope>NUCLEOTIDE SEQUENCE</scope>
    <source>
        <strain evidence="2">B1-16210</strain>
    </source>
</reference>
<proteinExistence type="predicted"/>
<evidence type="ECO:0000313" key="2">
    <source>
        <dbReference type="EMBL" id="MBO8407095.1"/>
    </source>
</evidence>
<dbReference type="EMBL" id="JADINE010000022">
    <property type="protein sequence ID" value="MBO8407095.1"/>
    <property type="molecule type" value="Genomic_DNA"/>
</dbReference>
<accession>A0A940DD89</accession>
<keyword evidence="2" id="KW-0378">Hydrolase</keyword>
<dbReference type="GO" id="GO:0004519">
    <property type="term" value="F:endonuclease activity"/>
    <property type="evidence" value="ECO:0007669"/>
    <property type="project" value="UniProtKB-KW"/>
</dbReference>
<dbReference type="InterPro" id="IPR002711">
    <property type="entry name" value="HNH"/>
</dbReference>
<keyword evidence="2" id="KW-0255">Endonuclease</keyword>
<dbReference type="GO" id="GO:0003676">
    <property type="term" value="F:nucleic acid binding"/>
    <property type="evidence" value="ECO:0007669"/>
    <property type="project" value="InterPro"/>
</dbReference>
<organism evidence="2 3">
    <name type="scientific">Candidatus Enterousia excrementavium</name>
    <dbReference type="NCBI Taxonomy" id="2840789"/>
    <lineage>
        <taxon>Bacteria</taxon>
        <taxon>Pseudomonadati</taxon>
        <taxon>Pseudomonadota</taxon>
        <taxon>Alphaproteobacteria</taxon>
        <taxon>Candidatus Enterousia</taxon>
    </lineage>
</organism>
<evidence type="ECO:0000313" key="3">
    <source>
        <dbReference type="Proteomes" id="UP000721442"/>
    </source>
</evidence>
<dbReference type="InterPro" id="IPR003615">
    <property type="entry name" value="HNH_nuc"/>
</dbReference>
<keyword evidence="2" id="KW-0540">Nuclease</keyword>
<dbReference type="Pfam" id="PF01844">
    <property type="entry name" value="HNH"/>
    <property type="match status" value="1"/>
</dbReference>
<feature type="domain" description="HNH nuclease" evidence="1">
    <location>
        <begin position="8"/>
        <end position="61"/>
    </location>
</feature>
<protein>
    <submittedName>
        <fullName evidence="2">HNH endonuclease</fullName>
    </submittedName>
</protein>
<gene>
    <name evidence="2" type="ORF">IAC77_01380</name>
</gene>
<sequence>MNHKIIIKLKIELAIEPRICSICGQPILDNQQMSLDHYIPRCHGGLDKASNLFPAHSICNSIKNDLMPDEFERVKKQLYQQALDNWHIKRKDKLIVARALEKMQ</sequence>
<name>A0A940DD89_9PROT</name>
<dbReference type="Gene3D" id="1.10.30.50">
    <property type="match status" value="1"/>
</dbReference>
<dbReference type="AlphaFoldDB" id="A0A940DD89"/>
<dbReference type="Proteomes" id="UP000721442">
    <property type="component" value="Unassembled WGS sequence"/>
</dbReference>
<dbReference type="CDD" id="cd00085">
    <property type="entry name" value="HNHc"/>
    <property type="match status" value="1"/>
</dbReference>
<dbReference type="GO" id="GO:0008270">
    <property type="term" value="F:zinc ion binding"/>
    <property type="evidence" value="ECO:0007669"/>
    <property type="project" value="InterPro"/>
</dbReference>
<evidence type="ECO:0000259" key="1">
    <source>
        <dbReference type="SMART" id="SM00507"/>
    </source>
</evidence>